<keyword evidence="3" id="KW-1185">Reference proteome</keyword>
<feature type="compositionally biased region" description="Basic residues" evidence="1">
    <location>
        <begin position="231"/>
        <end position="253"/>
    </location>
</feature>
<dbReference type="AlphaFoldDB" id="A2FTW1"/>
<protein>
    <submittedName>
        <fullName evidence="2">Uncharacterized protein</fullName>
    </submittedName>
</protein>
<dbReference type="Proteomes" id="UP000001542">
    <property type="component" value="Unassembled WGS sequence"/>
</dbReference>
<reference evidence="2" key="2">
    <citation type="journal article" date="2007" name="Science">
        <title>Draft genome sequence of the sexually transmitted pathogen Trichomonas vaginalis.</title>
        <authorList>
            <person name="Carlton J.M."/>
            <person name="Hirt R.P."/>
            <person name="Silva J.C."/>
            <person name="Delcher A.L."/>
            <person name="Schatz M."/>
            <person name="Zhao Q."/>
            <person name="Wortman J.R."/>
            <person name="Bidwell S.L."/>
            <person name="Alsmark U.C.M."/>
            <person name="Besteiro S."/>
            <person name="Sicheritz-Ponten T."/>
            <person name="Noel C.J."/>
            <person name="Dacks J.B."/>
            <person name="Foster P.G."/>
            <person name="Simillion C."/>
            <person name="Van de Peer Y."/>
            <person name="Miranda-Saavedra D."/>
            <person name="Barton G.J."/>
            <person name="Westrop G.D."/>
            <person name="Mueller S."/>
            <person name="Dessi D."/>
            <person name="Fiori P.L."/>
            <person name="Ren Q."/>
            <person name="Paulsen I."/>
            <person name="Zhang H."/>
            <person name="Bastida-Corcuera F.D."/>
            <person name="Simoes-Barbosa A."/>
            <person name="Brown M.T."/>
            <person name="Hayes R.D."/>
            <person name="Mukherjee M."/>
            <person name="Okumura C.Y."/>
            <person name="Schneider R."/>
            <person name="Smith A.J."/>
            <person name="Vanacova S."/>
            <person name="Villalvazo M."/>
            <person name="Haas B.J."/>
            <person name="Pertea M."/>
            <person name="Feldblyum T.V."/>
            <person name="Utterback T.R."/>
            <person name="Shu C.L."/>
            <person name="Osoegawa K."/>
            <person name="de Jong P.J."/>
            <person name="Hrdy I."/>
            <person name="Horvathova L."/>
            <person name="Zubacova Z."/>
            <person name="Dolezal P."/>
            <person name="Malik S.B."/>
            <person name="Logsdon J.M. Jr."/>
            <person name="Henze K."/>
            <person name="Gupta A."/>
            <person name="Wang C.C."/>
            <person name="Dunne R.L."/>
            <person name="Upcroft J.A."/>
            <person name="Upcroft P."/>
            <person name="White O."/>
            <person name="Salzberg S.L."/>
            <person name="Tang P."/>
            <person name="Chiu C.-H."/>
            <person name="Lee Y.-S."/>
            <person name="Embley T.M."/>
            <person name="Coombs G.H."/>
            <person name="Mottram J.C."/>
            <person name="Tachezy J."/>
            <person name="Fraser-Liggett C.M."/>
            <person name="Johnson P.J."/>
        </authorList>
    </citation>
    <scope>NUCLEOTIDE SEQUENCE [LARGE SCALE GENOMIC DNA]</scope>
    <source>
        <strain evidence="2">G3</strain>
    </source>
</reference>
<feature type="region of interest" description="Disordered" evidence="1">
    <location>
        <begin position="57"/>
        <end position="111"/>
    </location>
</feature>
<keyword evidence="4" id="KW-0002">3D-structure</keyword>
<dbReference type="PDB" id="9D5N">
    <property type="method" value="EM"/>
    <property type="resolution" value="4.20 A"/>
    <property type="chains" value="CF/Cc/Cf/Cg=1-283"/>
</dbReference>
<proteinExistence type="evidence at protein level"/>
<evidence type="ECO:0007829" key="4">
    <source>
        <dbReference type="PDB" id="9D5N"/>
    </source>
</evidence>
<dbReference type="PANTHER" id="PTHR28617">
    <property type="entry name" value="CILIA- AND FLAGELLA-ASSOCIATED PROTEIN 77"/>
    <property type="match status" value="1"/>
</dbReference>
<dbReference type="EMDB" id="EMD-46580"/>
<name>A2FTW1_TRIV3</name>
<evidence type="ECO:0000256" key="1">
    <source>
        <dbReference type="SAM" id="MobiDB-lite"/>
    </source>
</evidence>
<dbReference type="PANTHER" id="PTHR28617:SF1">
    <property type="entry name" value="CILIA- AND FLAGELLA-ASSOCIATED PROTEIN 77"/>
    <property type="match status" value="1"/>
</dbReference>
<sequence>MEIVPFSDYRPSMSKNVLLVNNPVGGHRPSTYNLPDEDFRYGIRTKKGESVAACFDWPDPPVDRTRRGATSSASSTVKERSLSPPKTARRELSSICPPDYDEPKTPKQERPKAEMMTLVERTLGAPATSRPLNVKSNRDFISTNKAALDAGCVTARDFREFKEENYIAKKQKTKTGQLAKEKHEAKVRNMVHGVSTPVVSEIKDCLTYRTLNEALDRAVRTRELQVEKAKAKSARRPTFKKAGRSTRASRGHTVKPAPPPSEAETFKMKRFKNIDHYKIVDYW</sequence>
<dbReference type="VEuPathDB" id="TrichDB:TVAGG3_0020920"/>
<dbReference type="InterPro" id="IPR029147">
    <property type="entry name" value="CFAP77"/>
</dbReference>
<feature type="compositionally biased region" description="Basic and acidic residues" evidence="1">
    <location>
        <begin position="101"/>
        <end position="111"/>
    </location>
</feature>
<dbReference type="EMBL" id="DS114019">
    <property type="protein sequence ID" value="EAX91651.1"/>
    <property type="molecule type" value="Genomic_DNA"/>
</dbReference>
<gene>
    <name evidence="2" type="ORF">TVAG_323650</name>
</gene>
<dbReference type="Pfam" id="PF14825">
    <property type="entry name" value="CFAP77"/>
    <property type="match status" value="2"/>
</dbReference>
<dbReference type="RefSeq" id="XP_001304581.1">
    <property type="nucleotide sequence ID" value="XM_001304580.1"/>
</dbReference>
<reference evidence="4" key="3">
    <citation type="journal article" date="2025" name="Nat. Commun.">
        <title>Structures of Native Doublet Microtubules from Trichomonas vaginalis Reveal Parasite-Specific Proteins.</title>
        <authorList>
            <person name="Stevens A."/>
            <person name="Kashyap S."/>
            <person name="Crofut E.H."/>
            <person name="Wang S.E."/>
            <person name="Muratore K.A."/>
            <person name="Johnson P.J."/>
            <person name="Zhou Z.H."/>
        </authorList>
    </citation>
    <scope>STRUCTURE BY ELECTRON MICROSCOPY (4.20 ANGSTROMS)</scope>
</reference>
<dbReference type="KEGG" id="tva:4749350"/>
<dbReference type="InParanoid" id="A2FTW1"/>
<evidence type="ECO:0000313" key="3">
    <source>
        <dbReference type="Proteomes" id="UP000001542"/>
    </source>
</evidence>
<evidence type="ECO:0000313" key="2">
    <source>
        <dbReference type="EMBL" id="EAX91651.1"/>
    </source>
</evidence>
<reference evidence="2" key="1">
    <citation type="submission" date="2006-10" db="EMBL/GenBank/DDBJ databases">
        <authorList>
            <person name="Amadeo P."/>
            <person name="Zhao Q."/>
            <person name="Wortman J."/>
            <person name="Fraser-Liggett C."/>
            <person name="Carlton J."/>
        </authorList>
    </citation>
    <scope>NUCLEOTIDE SEQUENCE</scope>
    <source>
        <strain evidence="2">G3</strain>
    </source>
</reference>
<organism evidence="2 3">
    <name type="scientific">Trichomonas vaginalis (strain ATCC PRA-98 / G3)</name>
    <dbReference type="NCBI Taxonomy" id="412133"/>
    <lineage>
        <taxon>Eukaryota</taxon>
        <taxon>Metamonada</taxon>
        <taxon>Parabasalia</taxon>
        <taxon>Trichomonadida</taxon>
        <taxon>Trichomonadidae</taxon>
        <taxon>Trichomonas</taxon>
    </lineage>
</organism>
<accession>A2FTW1</accession>
<dbReference type="VEuPathDB" id="TrichDB:TVAG_323650"/>
<feature type="region of interest" description="Disordered" evidence="1">
    <location>
        <begin position="227"/>
        <end position="263"/>
    </location>
</feature>